<reference evidence="1 2" key="1">
    <citation type="submission" date="2017-05" db="EMBL/GenBank/DDBJ databases">
        <title>Bifidobacterium vansinderenii sp. nov.</title>
        <authorList>
            <person name="Lugli G.A."/>
            <person name="Duranti S."/>
            <person name="Mangifesta M."/>
        </authorList>
    </citation>
    <scope>NUCLEOTIDE SEQUENCE [LARGE SCALE GENOMIC DNA]</scope>
    <source>
        <strain evidence="1 2">Tam10B</strain>
    </source>
</reference>
<dbReference type="AlphaFoldDB" id="A0A229VY36"/>
<dbReference type="OrthoDB" id="3360929at2"/>
<dbReference type="Proteomes" id="UP000215433">
    <property type="component" value="Unassembled WGS sequence"/>
</dbReference>
<comment type="caution">
    <text evidence="1">The sequence shown here is derived from an EMBL/GenBank/DDBJ whole genome shotgun (WGS) entry which is preliminary data.</text>
</comment>
<keyword evidence="2" id="KW-1185">Reference proteome</keyword>
<accession>A0A229VY36</accession>
<protein>
    <submittedName>
        <fullName evidence="1">Uncharacterized protein</fullName>
    </submittedName>
</protein>
<dbReference type="EMBL" id="NEWD01000016">
    <property type="protein sequence ID" value="OXN00512.1"/>
    <property type="molecule type" value="Genomic_DNA"/>
</dbReference>
<proteinExistence type="predicted"/>
<organism evidence="1 2">
    <name type="scientific">Bifidobacterium vansinderenii</name>
    <dbReference type="NCBI Taxonomy" id="1984871"/>
    <lineage>
        <taxon>Bacteria</taxon>
        <taxon>Bacillati</taxon>
        <taxon>Actinomycetota</taxon>
        <taxon>Actinomycetes</taxon>
        <taxon>Bifidobacteriales</taxon>
        <taxon>Bifidobacteriaceae</taxon>
        <taxon>Bifidobacterium</taxon>
    </lineage>
</organism>
<name>A0A229VY36_9BIFI</name>
<evidence type="ECO:0000313" key="2">
    <source>
        <dbReference type="Proteomes" id="UP000215433"/>
    </source>
</evidence>
<sequence>MGRQKKLRLTPSWLPVVRDHLVKEGRRQAARGNLNGTVSERILNEFYNEMDILATSPLWWVSRDMKTVCVDTVVNGPRPPATEFPTVSGFIVFEDGFIVRSDEVGEILVDAVSWEQDYSEVDSDGLPGVMFRLFSSDHRVTMSGRLLDASLPIGPMANIHDDDVDRAVLAMMQTAFALMDQPSVTAVAEHRWDDRRDGPQPKSLRLAPKVKMIVLREAPKARTTDGENGTSGVLTHRFIVRGFYREQPYGPNHSLRRRQWIPPFVKGPAGTPLIVKDSVRIWRRL</sequence>
<evidence type="ECO:0000313" key="1">
    <source>
        <dbReference type="EMBL" id="OXN00512.1"/>
    </source>
</evidence>
<dbReference type="RefSeq" id="WP_093960527.1">
    <property type="nucleotide sequence ID" value="NZ_NEWD01000016.1"/>
</dbReference>
<gene>
    <name evidence="1" type="ORF">Tam10B_1382</name>
</gene>